<dbReference type="Gramene" id="TraesNOR4A03G02114960.1">
    <property type="protein sequence ID" value="TraesNOR4A03G02114960.1"/>
    <property type="gene ID" value="TraesNOR4A03G02114960"/>
</dbReference>
<feature type="signal peptide" evidence="1">
    <location>
        <begin position="1"/>
        <end position="29"/>
    </location>
</feature>
<dbReference type="Gramene" id="TraesJUL4A03G02111730.1">
    <property type="protein sequence ID" value="TraesJUL4A03G02111730.1"/>
    <property type="gene ID" value="TraesJUL4A03G02111730"/>
</dbReference>
<dbReference type="OMA" id="ECWLESQ"/>
<keyword evidence="1" id="KW-0732">Signal</keyword>
<protein>
    <submittedName>
        <fullName evidence="2">Uncharacterized protein</fullName>
    </submittedName>
</protein>
<keyword evidence="3" id="KW-1185">Reference proteome</keyword>
<dbReference type="Gramene" id="TraesCLE_scaffold_059366_01G000200.1">
    <property type="protein sequence ID" value="TraesCLE_scaffold_059366_01G000200.1"/>
    <property type="gene ID" value="TraesCLE_scaffold_059366_01G000200"/>
</dbReference>
<dbReference type="Proteomes" id="UP000019116">
    <property type="component" value="Chromosome 4A"/>
</dbReference>
<dbReference type="Gramene" id="TraesROB_scaffold_047637_01G000100.1">
    <property type="protein sequence ID" value="TraesROB_scaffold_047637_01G000100.1"/>
    <property type="gene ID" value="TraesROB_scaffold_047637_01G000100"/>
</dbReference>
<dbReference type="Gramene" id="TraesLAC4A03G02046110.1">
    <property type="protein sequence ID" value="TraesLAC4A03G02046110.1"/>
    <property type="gene ID" value="TraesLAC4A03G02046110"/>
</dbReference>
<dbReference type="Gramene" id="TraesSTA4A03G02088720.1">
    <property type="protein sequence ID" value="TraesSTA4A03G02088720.1"/>
    <property type="gene ID" value="TraesSTA4A03G02088720"/>
</dbReference>
<organism evidence="2">
    <name type="scientific">Triticum aestivum</name>
    <name type="common">Wheat</name>
    <dbReference type="NCBI Taxonomy" id="4565"/>
    <lineage>
        <taxon>Eukaryota</taxon>
        <taxon>Viridiplantae</taxon>
        <taxon>Streptophyta</taxon>
        <taxon>Embryophyta</taxon>
        <taxon>Tracheophyta</taxon>
        <taxon>Spermatophyta</taxon>
        <taxon>Magnoliopsida</taxon>
        <taxon>Liliopsida</taxon>
        <taxon>Poales</taxon>
        <taxon>Poaceae</taxon>
        <taxon>BOP clade</taxon>
        <taxon>Pooideae</taxon>
        <taxon>Triticodae</taxon>
        <taxon>Triticeae</taxon>
        <taxon>Triticinae</taxon>
        <taxon>Triticum</taxon>
    </lineage>
</organism>
<reference evidence="2" key="2">
    <citation type="submission" date="2018-10" db="UniProtKB">
        <authorList>
            <consortium name="EnsemblPlants"/>
        </authorList>
    </citation>
    <scope>IDENTIFICATION</scope>
</reference>
<name>A0A3B6HW53_WHEAT</name>
<dbReference type="Gramene" id="TraesMAC4A03G02091890.1">
    <property type="protein sequence ID" value="TraesMAC4A03G02091890.1"/>
    <property type="gene ID" value="TraesMAC4A03G02091890"/>
</dbReference>
<evidence type="ECO:0000256" key="1">
    <source>
        <dbReference type="SAM" id="SignalP"/>
    </source>
</evidence>
<proteinExistence type="predicted"/>
<dbReference type="Gramene" id="TraesJAG4A03G02094380.1">
    <property type="protein sequence ID" value="TraesJAG4A03G02094380.1"/>
    <property type="gene ID" value="TraesJAG4A03G02094380"/>
</dbReference>
<dbReference type="Gramene" id="TraesLDM4A03G02091110.1">
    <property type="protein sequence ID" value="TraesLDM4A03G02091110.1"/>
    <property type="gene ID" value="TraesLDM4A03G02091110"/>
</dbReference>
<evidence type="ECO:0000313" key="3">
    <source>
        <dbReference type="Proteomes" id="UP000019116"/>
    </source>
</evidence>
<dbReference type="AlphaFoldDB" id="A0A3B6HW53"/>
<dbReference type="Gramene" id="TraesCS4A03G0445900.1">
    <property type="protein sequence ID" value="TraesCS4A03G0445900.1.CDS"/>
    <property type="gene ID" value="TraesCS4A03G0445900"/>
</dbReference>
<dbReference type="Gramene" id="TraesRN4A0100452900.1">
    <property type="protein sequence ID" value="TraesRN4A0100452900.1"/>
    <property type="gene ID" value="TraesRN4A0100452900"/>
</dbReference>
<dbReference type="Gramene" id="TraesSYM4A03G02119320.1">
    <property type="protein sequence ID" value="TraesSYM4A03G02119320.1"/>
    <property type="gene ID" value="TraesSYM4A03G02119320"/>
</dbReference>
<reference evidence="2" key="1">
    <citation type="submission" date="2018-08" db="EMBL/GenBank/DDBJ databases">
        <authorList>
            <person name="Rossello M."/>
        </authorList>
    </citation>
    <scope>NUCLEOTIDE SEQUENCE [LARGE SCALE GENOMIC DNA]</scope>
    <source>
        <strain evidence="2">cv. Chinese Spring</strain>
    </source>
</reference>
<dbReference type="OrthoDB" id="667443at2759"/>
<sequence length="87" mass="9999">MAMGTRRAALCFLLLVAVFLQGNPTLVSADEEYKYRIPYVPFCKGWSCKVECWLEAKLFRTRLQERKCIRGGIKGACYCLFCGKHLQ</sequence>
<evidence type="ECO:0000313" key="2">
    <source>
        <dbReference type="EnsemblPlants" id="TraesCS4A02G165800.1"/>
    </source>
</evidence>
<dbReference type="Gramene" id="TraesARI4A03G02129560.1">
    <property type="protein sequence ID" value="TraesARI4A03G02129560.1"/>
    <property type="gene ID" value="TraesARI4A03G02129560"/>
</dbReference>
<dbReference type="Gramene" id="TraesCAD_scaffold_056588_01G000200.1">
    <property type="protein sequence ID" value="TraesCAD_scaffold_056588_01G000200.1"/>
    <property type="gene ID" value="TraesCAD_scaffold_056588_01G000200"/>
</dbReference>
<dbReference type="Gramene" id="TraesPARA_EIv1.0_1265130.1">
    <property type="protein sequence ID" value="TraesPARA_EIv1.0_1265130.1.CDS"/>
    <property type="gene ID" value="TraesPARA_EIv1.0_1265130"/>
</dbReference>
<dbReference type="EnsemblPlants" id="TraesCS4A02G165800.1">
    <property type="protein sequence ID" value="TraesCS4A02G165800.1"/>
    <property type="gene ID" value="TraesCS4A02G165800"/>
</dbReference>
<dbReference type="Gramene" id="TraesWEE_scaffold_056003_01G000200.1">
    <property type="protein sequence ID" value="TraesWEE_scaffold_056003_01G000200.1"/>
    <property type="gene ID" value="TraesWEE_scaffold_056003_01G000200"/>
</dbReference>
<feature type="chain" id="PRO_5043175301" evidence="1">
    <location>
        <begin position="30"/>
        <end position="87"/>
    </location>
</feature>
<accession>A0A3B6HW53</accession>
<dbReference type="PaxDb" id="4565-Traes_4AL_F66D8F36D.1"/>
<dbReference type="Gramene" id="TraesCS4A02G165800.1">
    <property type="protein sequence ID" value="TraesCS4A02G165800.1"/>
    <property type="gene ID" value="TraesCS4A02G165800"/>
</dbReference>